<dbReference type="SUPFAM" id="SSF46785">
    <property type="entry name" value="Winged helix' DNA-binding domain"/>
    <property type="match status" value="1"/>
</dbReference>
<dbReference type="PRINTS" id="PR00053">
    <property type="entry name" value="FORKHEAD"/>
</dbReference>
<evidence type="ECO:0000259" key="8">
    <source>
        <dbReference type="PROSITE" id="PS50039"/>
    </source>
</evidence>
<evidence type="ECO:0000256" key="3">
    <source>
        <dbReference type="ARBA" id="ARBA00023125"/>
    </source>
</evidence>
<dbReference type="InterPro" id="IPR050211">
    <property type="entry name" value="FOX_domain-containing"/>
</dbReference>
<evidence type="ECO:0000313" key="10">
    <source>
        <dbReference type="Proteomes" id="UP000770717"/>
    </source>
</evidence>
<accession>A0A8J6EIF6</accession>
<dbReference type="InterPro" id="IPR001766">
    <property type="entry name" value="Fork_head_dom"/>
</dbReference>
<dbReference type="InterPro" id="IPR030456">
    <property type="entry name" value="TF_fork_head_CS_2"/>
</dbReference>
<protein>
    <recommendedName>
        <fullName evidence="8">Fork-head domain-containing protein</fullName>
    </recommendedName>
</protein>
<dbReference type="AlphaFoldDB" id="A0A8J6EIF6"/>
<dbReference type="GO" id="GO:0030154">
    <property type="term" value="P:cell differentiation"/>
    <property type="evidence" value="ECO:0007669"/>
    <property type="project" value="TreeGrafter"/>
</dbReference>
<evidence type="ECO:0000256" key="2">
    <source>
        <dbReference type="ARBA" id="ARBA00023015"/>
    </source>
</evidence>
<dbReference type="PROSITE" id="PS00658">
    <property type="entry name" value="FORK_HEAD_2"/>
    <property type="match status" value="1"/>
</dbReference>
<dbReference type="GO" id="GO:0005634">
    <property type="term" value="C:nucleus"/>
    <property type="evidence" value="ECO:0007669"/>
    <property type="project" value="UniProtKB-SubCell"/>
</dbReference>
<dbReference type="PANTHER" id="PTHR11829">
    <property type="entry name" value="FORKHEAD BOX PROTEIN"/>
    <property type="match status" value="1"/>
</dbReference>
<proteinExistence type="predicted"/>
<feature type="compositionally biased region" description="Basic and acidic residues" evidence="7">
    <location>
        <begin position="229"/>
        <end position="242"/>
    </location>
</feature>
<dbReference type="GO" id="GO:0009653">
    <property type="term" value="P:anatomical structure morphogenesis"/>
    <property type="evidence" value="ECO:0007669"/>
    <property type="project" value="TreeGrafter"/>
</dbReference>
<dbReference type="OrthoDB" id="5402974at2759"/>
<dbReference type="GO" id="GO:0000978">
    <property type="term" value="F:RNA polymerase II cis-regulatory region sequence-specific DNA binding"/>
    <property type="evidence" value="ECO:0007669"/>
    <property type="project" value="TreeGrafter"/>
</dbReference>
<dbReference type="InterPro" id="IPR036388">
    <property type="entry name" value="WH-like_DNA-bd_sf"/>
</dbReference>
<comment type="caution">
    <text evidence="9">The sequence shown here is derived from an EMBL/GenBank/DDBJ whole genome shotgun (WGS) entry which is preliminary data.</text>
</comment>
<sequence>MNSMQLSAHQTLPASNPHQPQQKTAQEPPEMSMYYENFSMYHQQNLQASQTASNYGLGDYVQPANPYLWLGGSGVHNSSSYLHGNSPSTYMPAAYGSQRQFLPNSSGFGGTDFNWFSVASQEVMKRVRPPCSYSALIALAIQNAKEKKLTLSQIYQYVVDNYPFYQKSKAGWQNSIRHNLSLNDCFKKVARDEGDPGKGNYWTLDSNCEKMFDNGNFRRKRKSKSNAKTVKDDSSGRKEKATPESTPSPPAEETSILHNMKAPSPPAVPYTPCLSNFFSGMASIESNSAGKQMSLVNELSQRNITGLNSLSSIPPADLAGDVQDSNMFYGIAPYYNTFSATNQNPQILQSLQSQPHHFFGRY</sequence>
<keyword evidence="10" id="KW-1185">Reference proteome</keyword>
<dbReference type="PANTHER" id="PTHR11829:SF406">
    <property type="entry name" value="FORKHEAD BOX PROTEIN I2"/>
    <property type="match status" value="1"/>
</dbReference>
<dbReference type="PROSITE" id="PS50039">
    <property type="entry name" value="FORK_HEAD_3"/>
    <property type="match status" value="1"/>
</dbReference>
<keyword evidence="4" id="KW-0804">Transcription</keyword>
<evidence type="ECO:0000256" key="4">
    <source>
        <dbReference type="ARBA" id="ARBA00023163"/>
    </source>
</evidence>
<feature type="region of interest" description="Disordered" evidence="7">
    <location>
        <begin position="1"/>
        <end position="27"/>
    </location>
</feature>
<evidence type="ECO:0000256" key="1">
    <source>
        <dbReference type="ARBA" id="ARBA00004123"/>
    </source>
</evidence>
<dbReference type="SMART" id="SM00339">
    <property type="entry name" value="FH"/>
    <property type="match status" value="1"/>
</dbReference>
<keyword evidence="5 6" id="KW-0539">Nucleus</keyword>
<evidence type="ECO:0000313" key="9">
    <source>
        <dbReference type="EMBL" id="KAG9469571.1"/>
    </source>
</evidence>
<name>A0A8J6EIF6_ELECQ</name>
<feature type="compositionally biased region" description="Polar residues" evidence="7">
    <location>
        <begin position="1"/>
        <end position="25"/>
    </location>
</feature>
<organism evidence="9 10">
    <name type="scientific">Eleutherodactylus coqui</name>
    <name type="common">Puerto Rican coqui</name>
    <dbReference type="NCBI Taxonomy" id="57060"/>
    <lineage>
        <taxon>Eukaryota</taxon>
        <taxon>Metazoa</taxon>
        <taxon>Chordata</taxon>
        <taxon>Craniata</taxon>
        <taxon>Vertebrata</taxon>
        <taxon>Euteleostomi</taxon>
        <taxon>Amphibia</taxon>
        <taxon>Batrachia</taxon>
        <taxon>Anura</taxon>
        <taxon>Neobatrachia</taxon>
        <taxon>Hyloidea</taxon>
        <taxon>Eleutherodactylidae</taxon>
        <taxon>Eleutherodactylinae</taxon>
        <taxon>Eleutherodactylus</taxon>
        <taxon>Eleutherodactylus</taxon>
    </lineage>
</organism>
<evidence type="ECO:0000256" key="6">
    <source>
        <dbReference type="PROSITE-ProRule" id="PRU00089"/>
    </source>
</evidence>
<evidence type="ECO:0000256" key="7">
    <source>
        <dbReference type="SAM" id="MobiDB-lite"/>
    </source>
</evidence>
<dbReference type="FunFam" id="1.10.10.10:FF:000016">
    <property type="entry name" value="Forkhead box protein I1"/>
    <property type="match status" value="1"/>
</dbReference>
<dbReference type="EMBL" id="WNTK01000486">
    <property type="protein sequence ID" value="KAG9469571.1"/>
    <property type="molecule type" value="Genomic_DNA"/>
</dbReference>
<keyword evidence="3 6" id="KW-0238">DNA-binding</keyword>
<reference evidence="9" key="1">
    <citation type="thesis" date="2020" institute="ProQuest LLC" country="789 East Eisenhower Parkway, Ann Arbor, MI, USA">
        <title>Comparative Genomics and Chromosome Evolution.</title>
        <authorList>
            <person name="Mudd A.B."/>
        </authorList>
    </citation>
    <scope>NUCLEOTIDE SEQUENCE</scope>
    <source>
        <strain evidence="9">HN-11 Male</strain>
        <tissue evidence="9">Kidney and liver</tissue>
    </source>
</reference>
<evidence type="ECO:0000256" key="5">
    <source>
        <dbReference type="ARBA" id="ARBA00023242"/>
    </source>
</evidence>
<gene>
    <name evidence="9" type="ORF">GDO78_020200</name>
</gene>
<feature type="DNA-binding region" description="Fork-head" evidence="6">
    <location>
        <begin position="128"/>
        <end position="222"/>
    </location>
</feature>
<comment type="subcellular location">
    <subcellularLocation>
        <location evidence="1 6">Nucleus</location>
    </subcellularLocation>
</comment>
<dbReference type="GO" id="GO:0000981">
    <property type="term" value="F:DNA-binding transcription factor activity, RNA polymerase II-specific"/>
    <property type="evidence" value="ECO:0007669"/>
    <property type="project" value="TreeGrafter"/>
</dbReference>
<dbReference type="InterPro" id="IPR036390">
    <property type="entry name" value="WH_DNA-bd_sf"/>
</dbReference>
<keyword evidence="2" id="KW-0805">Transcription regulation</keyword>
<dbReference type="Pfam" id="PF00250">
    <property type="entry name" value="Forkhead"/>
    <property type="match status" value="1"/>
</dbReference>
<dbReference type="Gene3D" id="1.10.10.10">
    <property type="entry name" value="Winged helix-like DNA-binding domain superfamily/Winged helix DNA-binding domain"/>
    <property type="match status" value="1"/>
</dbReference>
<feature type="domain" description="Fork-head" evidence="8">
    <location>
        <begin position="128"/>
        <end position="222"/>
    </location>
</feature>
<dbReference type="Proteomes" id="UP000770717">
    <property type="component" value="Unassembled WGS sequence"/>
</dbReference>
<feature type="region of interest" description="Disordered" evidence="7">
    <location>
        <begin position="215"/>
        <end position="262"/>
    </location>
</feature>